<protein>
    <submittedName>
        <fullName evidence="1">Uncharacterized protein</fullName>
    </submittedName>
</protein>
<proteinExistence type="predicted"/>
<evidence type="ECO:0000313" key="1">
    <source>
        <dbReference type="EMBL" id="BBO82831.1"/>
    </source>
</evidence>
<gene>
    <name evidence="1" type="ORF">DSCO28_33970</name>
</gene>
<dbReference type="AlphaFoldDB" id="A0A5K7ZNM5"/>
<sequence length="55" mass="6035">MIEIEIGIAIEIEKKMGCINDASSISIPISTSINLSYMRLPWDAGPCNKNGPWGR</sequence>
<reference evidence="1 2" key="1">
    <citation type="submission" date="2019-11" db="EMBL/GenBank/DDBJ databases">
        <title>Comparative genomics of hydrocarbon-degrading Desulfosarcina strains.</title>
        <authorList>
            <person name="Watanabe M."/>
            <person name="Kojima H."/>
            <person name="Fukui M."/>
        </authorList>
    </citation>
    <scope>NUCLEOTIDE SEQUENCE [LARGE SCALE GENOMIC DNA]</scope>
    <source>
        <strain evidence="1 2">28bB2T</strain>
    </source>
</reference>
<dbReference type="EMBL" id="AP021876">
    <property type="protein sequence ID" value="BBO82831.1"/>
    <property type="molecule type" value="Genomic_DNA"/>
</dbReference>
<organism evidence="1 2">
    <name type="scientific">Desulfosarcina ovata subsp. sediminis</name>
    <dbReference type="NCBI Taxonomy" id="885957"/>
    <lineage>
        <taxon>Bacteria</taxon>
        <taxon>Pseudomonadati</taxon>
        <taxon>Thermodesulfobacteriota</taxon>
        <taxon>Desulfobacteria</taxon>
        <taxon>Desulfobacterales</taxon>
        <taxon>Desulfosarcinaceae</taxon>
        <taxon>Desulfosarcina</taxon>
    </lineage>
</organism>
<accession>A0A5K7ZNM5</accession>
<dbReference type="Proteomes" id="UP000425960">
    <property type="component" value="Chromosome"/>
</dbReference>
<dbReference type="KEGG" id="dov:DSCO28_33970"/>
<name>A0A5K7ZNM5_9BACT</name>
<evidence type="ECO:0000313" key="2">
    <source>
        <dbReference type="Proteomes" id="UP000425960"/>
    </source>
</evidence>